<comment type="caution">
    <text evidence="5">The sequence shown here is derived from an EMBL/GenBank/DDBJ whole genome shotgun (WGS) entry which is preliminary data.</text>
</comment>
<dbReference type="Proteomes" id="UP000032578">
    <property type="component" value="Unassembled WGS sequence"/>
</dbReference>
<evidence type="ECO:0000256" key="1">
    <source>
        <dbReference type="ARBA" id="ARBA00022729"/>
    </source>
</evidence>
<dbReference type="InterPro" id="IPR050570">
    <property type="entry name" value="Cell_wall_metabolism_enzyme"/>
</dbReference>
<evidence type="ECO:0000256" key="3">
    <source>
        <dbReference type="SAM" id="SignalP"/>
    </source>
</evidence>
<evidence type="ECO:0000313" key="5">
    <source>
        <dbReference type="EMBL" id="KJD36795.1"/>
    </source>
</evidence>
<dbReference type="RefSeq" id="WP_044631608.1">
    <property type="nucleotide sequence ID" value="NZ_JTDW01000002.1"/>
</dbReference>
<keyword evidence="2" id="KW-0175">Coiled coil</keyword>
<dbReference type="EMBL" id="JTDW01000002">
    <property type="protein sequence ID" value="KJD36795.1"/>
    <property type="molecule type" value="Genomic_DNA"/>
</dbReference>
<dbReference type="InterPro" id="IPR011055">
    <property type="entry name" value="Dup_hybrid_motif"/>
</dbReference>
<proteinExistence type="predicted"/>
<feature type="signal peptide" evidence="3">
    <location>
        <begin position="1"/>
        <end position="25"/>
    </location>
</feature>
<evidence type="ECO:0000259" key="4">
    <source>
        <dbReference type="Pfam" id="PF01551"/>
    </source>
</evidence>
<dbReference type="PANTHER" id="PTHR21666">
    <property type="entry name" value="PEPTIDASE-RELATED"/>
    <property type="match status" value="1"/>
</dbReference>
<dbReference type="Pfam" id="PF01551">
    <property type="entry name" value="Peptidase_M23"/>
    <property type="match status" value="1"/>
</dbReference>
<dbReference type="PATRIC" id="fig|1435349.4.peg.1493"/>
<dbReference type="OrthoDB" id="9815884at2"/>
<feature type="chain" id="PRO_5002325628" evidence="3">
    <location>
        <begin position="26"/>
        <end position="409"/>
    </location>
</feature>
<feature type="coiled-coil region" evidence="2">
    <location>
        <begin position="23"/>
        <end position="120"/>
    </location>
</feature>
<dbReference type="Gene3D" id="2.70.70.10">
    <property type="entry name" value="Glucose Permease (Domain IIA)"/>
    <property type="match status" value="1"/>
</dbReference>
<dbReference type="InterPro" id="IPR016047">
    <property type="entry name" value="M23ase_b-sheet_dom"/>
</dbReference>
<dbReference type="AlphaFoldDB" id="A0A0D7WCB0"/>
<feature type="domain" description="M23ase beta-sheet core" evidence="4">
    <location>
        <begin position="310"/>
        <end position="402"/>
    </location>
</feature>
<dbReference type="CDD" id="cd12797">
    <property type="entry name" value="M23_peptidase"/>
    <property type="match status" value="1"/>
</dbReference>
<name>A0A0D7WCB0_9FLAO</name>
<evidence type="ECO:0000313" key="6">
    <source>
        <dbReference type="Proteomes" id="UP000032578"/>
    </source>
</evidence>
<dbReference type="PANTHER" id="PTHR21666:SF289">
    <property type="entry name" value="L-ALA--D-GLU ENDOPEPTIDASE"/>
    <property type="match status" value="1"/>
</dbReference>
<dbReference type="STRING" id="1435349.PW52_03950"/>
<evidence type="ECO:0000256" key="2">
    <source>
        <dbReference type="SAM" id="Coils"/>
    </source>
</evidence>
<protein>
    <submittedName>
        <fullName evidence="5">Peptidase M23</fullName>
    </submittedName>
</protein>
<dbReference type="GO" id="GO:0004222">
    <property type="term" value="F:metalloendopeptidase activity"/>
    <property type="evidence" value="ECO:0007669"/>
    <property type="project" value="TreeGrafter"/>
</dbReference>
<dbReference type="SUPFAM" id="SSF51261">
    <property type="entry name" value="Duplicated hybrid motif"/>
    <property type="match status" value="1"/>
</dbReference>
<reference evidence="5 6" key="1">
    <citation type="submission" date="2014-11" db="EMBL/GenBank/DDBJ databases">
        <title>Tamlana sedimentorum sp. nov., isolated from shallow sand sediments of the Sea of Japan.</title>
        <authorList>
            <person name="Romanenko L.A."/>
        </authorList>
    </citation>
    <scope>NUCLEOTIDE SEQUENCE [LARGE SCALE GENOMIC DNA]</scope>
    <source>
        <strain evidence="5 6">JCM 19808</strain>
    </source>
</reference>
<organism evidence="5 6">
    <name type="scientific">Neotamlana sedimentorum</name>
    <dbReference type="NCBI Taxonomy" id="1435349"/>
    <lineage>
        <taxon>Bacteria</taxon>
        <taxon>Pseudomonadati</taxon>
        <taxon>Bacteroidota</taxon>
        <taxon>Flavobacteriia</taxon>
        <taxon>Flavobacteriales</taxon>
        <taxon>Flavobacteriaceae</taxon>
        <taxon>Neotamlana</taxon>
    </lineage>
</organism>
<keyword evidence="1 3" id="KW-0732">Signal</keyword>
<sequence length="409" mass="46779">MDFTKKSYFKNVVFTLVLVSTMAFSQNNKQKELETRRQELRNQIEQLNKLRADNKTKEKSQLSLVEGVNHKINVLSNLIKVTNQQANLLTREINDNQKKITNLRKELADLKDDYAAMVVKAYKSKNKQSRIMFLLSSNNFKQAYKRLQYIQQYADHQKKQGESIKTKTLELQATNKKLLNQQKEKNTLIAENRQVQKTLQEDRKEHEALMQSIQKNLSTYTAQIRQKQREVNRIDAEIDKIIKAAIAKSNTKAGKSSSSKSFALTPEEKVLASNFTSNRGKLPWPVDNGYVSLGYGTQRHPIDKSLTIKSNGVRITTQKGAQVRAIFNGEVSEILKMRNVNPIVMIRHGNYLSIYKNLSKVYVKVGDKVSTKQAIGEVFTNPGNGETILSFIISKDSNTQNPASWLYKM</sequence>
<dbReference type="Gene3D" id="6.10.250.3150">
    <property type="match status" value="1"/>
</dbReference>
<keyword evidence="6" id="KW-1185">Reference proteome</keyword>
<feature type="coiled-coil region" evidence="2">
    <location>
        <begin position="171"/>
        <end position="244"/>
    </location>
</feature>
<accession>A0A0D7WCB0</accession>
<gene>
    <name evidence="5" type="ORF">PW52_03950</name>
</gene>